<protein>
    <recommendedName>
        <fullName evidence="3">Quercetin dioxygenase-like cupin family protein</fullName>
    </recommendedName>
</protein>
<keyword evidence="2" id="KW-1185">Reference proteome</keyword>
<dbReference type="PANTHER" id="PTHR37694:SF1">
    <property type="entry name" value="SLR8022 PROTEIN"/>
    <property type="match status" value="1"/>
</dbReference>
<dbReference type="Gene3D" id="2.60.120.10">
    <property type="entry name" value="Jelly Rolls"/>
    <property type="match status" value="1"/>
</dbReference>
<dbReference type="SUPFAM" id="SSF51182">
    <property type="entry name" value="RmlC-like cupins"/>
    <property type="match status" value="1"/>
</dbReference>
<evidence type="ECO:0000313" key="2">
    <source>
        <dbReference type="Proteomes" id="UP000317043"/>
    </source>
</evidence>
<name>A0A543AS59_9ACTN</name>
<dbReference type="AlphaFoldDB" id="A0A543AS59"/>
<accession>A0A543AS59</accession>
<dbReference type="PANTHER" id="PTHR37694">
    <property type="entry name" value="SLR8022 PROTEIN"/>
    <property type="match status" value="1"/>
</dbReference>
<dbReference type="InParanoid" id="A0A543AS59"/>
<comment type="caution">
    <text evidence="1">The sequence shown here is derived from an EMBL/GenBank/DDBJ whole genome shotgun (WGS) entry which is preliminary data.</text>
</comment>
<sequence>MTDRMSPLDLRTAVGELMARAAAAGGRASRVVHAAPDHGFTQLLLALVADRELSDHENPGEALLHILSGRVRLTAGVDEWELLADQHLVIPRRRHRLLALEDSTVLLTIVKGRS</sequence>
<dbReference type="Proteomes" id="UP000317043">
    <property type="component" value="Unassembled WGS sequence"/>
</dbReference>
<reference evidence="1 2" key="1">
    <citation type="submission" date="2019-06" db="EMBL/GenBank/DDBJ databases">
        <title>Sequencing the genomes of 1000 actinobacteria strains.</title>
        <authorList>
            <person name="Klenk H.-P."/>
        </authorList>
    </citation>
    <scope>NUCLEOTIDE SEQUENCE [LARGE SCALE GENOMIC DNA]</scope>
    <source>
        <strain evidence="1 2">DSM 45928</strain>
    </source>
</reference>
<proteinExistence type="predicted"/>
<evidence type="ECO:0000313" key="1">
    <source>
        <dbReference type="EMBL" id="TQL75419.1"/>
    </source>
</evidence>
<dbReference type="EMBL" id="VFOW01000001">
    <property type="protein sequence ID" value="TQL75419.1"/>
    <property type="molecule type" value="Genomic_DNA"/>
</dbReference>
<organism evidence="1 2">
    <name type="scientific">Stackebrandtia endophytica</name>
    <dbReference type="NCBI Taxonomy" id="1496996"/>
    <lineage>
        <taxon>Bacteria</taxon>
        <taxon>Bacillati</taxon>
        <taxon>Actinomycetota</taxon>
        <taxon>Actinomycetes</taxon>
        <taxon>Glycomycetales</taxon>
        <taxon>Glycomycetaceae</taxon>
        <taxon>Stackebrandtia</taxon>
    </lineage>
</organism>
<gene>
    <name evidence="1" type="ORF">FB566_0922</name>
</gene>
<dbReference type="InterPro" id="IPR011051">
    <property type="entry name" value="RmlC_Cupin_sf"/>
</dbReference>
<dbReference type="InterPro" id="IPR014710">
    <property type="entry name" value="RmlC-like_jellyroll"/>
</dbReference>
<evidence type="ECO:0008006" key="3">
    <source>
        <dbReference type="Google" id="ProtNLM"/>
    </source>
</evidence>